<accession>A0A371E9S3</accession>
<dbReference type="EMBL" id="QJKJ01015276">
    <property type="protein sequence ID" value="RDX62788.1"/>
    <property type="molecule type" value="Genomic_DNA"/>
</dbReference>
<feature type="non-terminal residue" evidence="1">
    <location>
        <position position="1"/>
    </location>
</feature>
<keyword evidence="2" id="KW-1185">Reference proteome</keyword>
<comment type="caution">
    <text evidence="1">The sequence shown here is derived from an EMBL/GenBank/DDBJ whole genome shotgun (WGS) entry which is preliminary data.</text>
</comment>
<sequence>MGQISAWTIQLREKVHHVTRRNLVGPYVLLMIGYIKNLQWLGFPLGQELTIDVILHSLPNRYSQFIMNYNINDIHKLLPKLLSMLKTAQQNLNKGKGNPSWWFKVAKAKCNSKSSKTSKKERHWKRKCHKYLEECKKKKGSDTSALNTGYGSHICSNVQELSRSKTLARNEVDLQVRNRANFATLVVGTYVLTMLSELIIELDNCYSILVITKNMISISCLGKKVVIFYFDDIFYGIVLMINRLYVLDLYMPIYNINTKRVKINDLNPANLWHCCLDRISEKCISKLHKDGFLKTFDYESTLLIGKDD</sequence>
<dbReference type="OrthoDB" id="1433755at2759"/>
<organism evidence="1 2">
    <name type="scientific">Mucuna pruriens</name>
    <name type="common">Velvet bean</name>
    <name type="synonym">Dolichos pruriens</name>
    <dbReference type="NCBI Taxonomy" id="157652"/>
    <lineage>
        <taxon>Eukaryota</taxon>
        <taxon>Viridiplantae</taxon>
        <taxon>Streptophyta</taxon>
        <taxon>Embryophyta</taxon>
        <taxon>Tracheophyta</taxon>
        <taxon>Spermatophyta</taxon>
        <taxon>Magnoliopsida</taxon>
        <taxon>eudicotyledons</taxon>
        <taxon>Gunneridae</taxon>
        <taxon>Pentapetalae</taxon>
        <taxon>rosids</taxon>
        <taxon>fabids</taxon>
        <taxon>Fabales</taxon>
        <taxon>Fabaceae</taxon>
        <taxon>Papilionoideae</taxon>
        <taxon>50 kb inversion clade</taxon>
        <taxon>NPAAA clade</taxon>
        <taxon>indigoferoid/millettioid clade</taxon>
        <taxon>Phaseoleae</taxon>
        <taxon>Mucuna</taxon>
    </lineage>
</organism>
<gene>
    <name evidence="1" type="ORF">CR513_58840</name>
</gene>
<evidence type="ECO:0000313" key="2">
    <source>
        <dbReference type="Proteomes" id="UP000257109"/>
    </source>
</evidence>
<protein>
    <submittedName>
        <fullName evidence="1">Uncharacterized protein</fullName>
    </submittedName>
</protein>
<evidence type="ECO:0000313" key="1">
    <source>
        <dbReference type="EMBL" id="RDX62788.1"/>
    </source>
</evidence>
<proteinExistence type="predicted"/>
<name>A0A371E9S3_MUCPR</name>
<reference evidence="1" key="1">
    <citation type="submission" date="2018-05" db="EMBL/GenBank/DDBJ databases">
        <title>Draft genome of Mucuna pruriens seed.</title>
        <authorList>
            <person name="Nnadi N.E."/>
            <person name="Vos R."/>
            <person name="Hasami M.H."/>
            <person name="Devisetty U.K."/>
            <person name="Aguiy J.C."/>
        </authorList>
    </citation>
    <scope>NUCLEOTIDE SEQUENCE [LARGE SCALE GENOMIC DNA]</scope>
    <source>
        <strain evidence="1">JCA_2017</strain>
    </source>
</reference>
<dbReference type="Proteomes" id="UP000257109">
    <property type="component" value="Unassembled WGS sequence"/>
</dbReference>
<dbReference type="AlphaFoldDB" id="A0A371E9S3"/>